<dbReference type="EMBL" id="JABFXE010000741">
    <property type="protein sequence ID" value="NUQ90266.1"/>
    <property type="molecule type" value="Genomic_DNA"/>
</dbReference>
<evidence type="ECO:0000256" key="3">
    <source>
        <dbReference type="ARBA" id="ARBA00022475"/>
    </source>
</evidence>
<keyword evidence="6" id="KW-0472">Membrane</keyword>
<reference evidence="7 8" key="1">
    <citation type="submission" date="2020-05" db="EMBL/GenBank/DDBJ databases">
        <title>DNA-SIP metagenomic assembled genomes.</title>
        <authorList>
            <person name="Yu J."/>
        </authorList>
    </citation>
    <scope>NUCLEOTIDE SEQUENCE [LARGE SCALE GENOMIC DNA]</scope>
    <source>
        <strain evidence="7">Bin5.27</strain>
    </source>
</reference>
<gene>
    <name evidence="7" type="ORF">HOQ43_17620</name>
</gene>
<proteinExistence type="predicted"/>
<keyword evidence="3" id="KW-1003">Cell membrane</keyword>
<evidence type="ECO:0000313" key="7">
    <source>
        <dbReference type="EMBL" id="NUQ90266.1"/>
    </source>
</evidence>
<evidence type="ECO:0000256" key="1">
    <source>
        <dbReference type="ARBA" id="ARBA00004651"/>
    </source>
</evidence>
<protein>
    <submittedName>
        <fullName evidence="7">Carbohydrate ABC transporter permease</fullName>
    </submittedName>
</protein>
<dbReference type="PANTHER" id="PTHR43744:SF8">
    <property type="entry name" value="SN-GLYCEROL-3-PHOSPHATE TRANSPORT SYSTEM PERMEASE PROTEIN UGPE"/>
    <property type="match status" value="1"/>
</dbReference>
<keyword evidence="2" id="KW-0813">Transport</keyword>
<evidence type="ECO:0000256" key="4">
    <source>
        <dbReference type="ARBA" id="ARBA00022692"/>
    </source>
</evidence>
<comment type="subcellular location">
    <subcellularLocation>
        <location evidence="1">Cell membrane</location>
        <topology evidence="1">Multi-pass membrane protein</topology>
    </subcellularLocation>
</comment>
<dbReference type="AlphaFoldDB" id="A0A850CE38"/>
<feature type="non-terminal residue" evidence="7">
    <location>
        <position position="79"/>
    </location>
</feature>
<evidence type="ECO:0000313" key="8">
    <source>
        <dbReference type="Proteomes" id="UP000574690"/>
    </source>
</evidence>
<dbReference type="SUPFAM" id="SSF161098">
    <property type="entry name" value="MetI-like"/>
    <property type="match status" value="1"/>
</dbReference>
<dbReference type="PANTHER" id="PTHR43744">
    <property type="entry name" value="ABC TRANSPORTER PERMEASE PROTEIN MG189-RELATED-RELATED"/>
    <property type="match status" value="1"/>
</dbReference>
<dbReference type="GO" id="GO:0005886">
    <property type="term" value="C:plasma membrane"/>
    <property type="evidence" value="ECO:0007669"/>
    <property type="project" value="UniProtKB-SubCell"/>
</dbReference>
<keyword evidence="5" id="KW-1133">Transmembrane helix</keyword>
<accession>A0A850CE38</accession>
<dbReference type="Proteomes" id="UP000574690">
    <property type="component" value="Unassembled WGS sequence"/>
</dbReference>
<comment type="caution">
    <text evidence="7">The sequence shown here is derived from an EMBL/GenBank/DDBJ whole genome shotgun (WGS) entry which is preliminary data.</text>
</comment>
<dbReference type="InterPro" id="IPR035906">
    <property type="entry name" value="MetI-like_sf"/>
</dbReference>
<name>A0A850CE38_9ACTN</name>
<organism evidence="7 8">
    <name type="scientific">Glycomyces artemisiae</name>
    <dbReference type="NCBI Taxonomy" id="1076443"/>
    <lineage>
        <taxon>Bacteria</taxon>
        <taxon>Bacillati</taxon>
        <taxon>Actinomycetota</taxon>
        <taxon>Actinomycetes</taxon>
        <taxon>Glycomycetales</taxon>
        <taxon>Glycomycetaceae</taxon>
        <taxon>Glycomyces</taxon>
    </lineage>
</organism>
<evidence type="ECO:0000256" key="5">
    <source>
        <dbReference type="ARBA" id="ARBA00022989"/>
    </source>
</evidence>
<sequence>MKAGKIGLYGLLTTAALTALLPLAWILSGSLQTLPELLSNERFLPADPQWGNYVTAWVDGDLGVYLRNSVLYTGTAVLG</sequence>
<evidence type="ECO:0000256" key="6">
    <source>
        <dbReference type="ARBA" id="ARBA00023136"/>
    </source>
</evidence>
<dbReference type="Gene3D" id="1.10.3720.10">
    <property type="entry name" value="MetI-like"/>
    <property type="match status" value="1"/>
</dbReference>
<keyword evidence="4" id="KW-0812">Transmembrane</keyword>
<evidence type="ECO:0000256" key="2">
    <source>
        <dbReference type="ARBA" id="ARBA00022448"/>
    </source>
</evidence>